<dbReference type="EMBL" id="CM044701">
    <property type="protein sequence ID" value="KAI5681418.1"/>
    <property type="molecule type" value="Genomic_DNA"/>
</dbReference>
<gene>
    <name evidence="1" type="ORF">M9H77_02646</name>
</gene>
<organism evidence="1 2">
    <name type="scientific">Catharanthus roseus</name>
    <name type="common">Madagascar periwinkle</name>
    <name type="synonym">Vinca rosea</name>
    <dbReference type="NCBI Taxonomy" id="4058"/>
    <lineage>
        <taxon>Eukaryota</taxon>
        <taxon>Viridiplantae</taxon>
        <taxon>Streptophyta</taxon>
        <taxon>Embryophyta</taxon>
        <taxon>Tracheophyta</taxon>
        <taxon>Spermatophyta</taxon>
        <taxon>Magnoliopsida</taxon>
        <taxon>eudicotyledons</taxon>
        <taxon>Gunneridae</taxon>
        <taxon>Pentapetalae</taxon>
        <taxon>asterids</taxon>
        <taxon>lamiids</taxon>
        <taxon>Gentianales</taxon>
        <taxon>Apocynaceae</taxon>
        <taxon>Rauvolfioideae</taxon>
        <taxon>Vinceae</taxon>
        <taxon>Catharanthinae</taxon>
        <taxon>Catharanthus</taxon>
    </lineage>
</organism>
<reference evidence="2" key="1">
    <citation type="journal article" date="2023" name="Nat. Plants">
        <title>Single-cell RNA sequencing provides a high-resolution roadmap for understanding the multicellular compartmentation of specialized metabolism.</title>
        <authorList>
            <person name="Sun S."/>
            <person name="Shen X."/>
            <person name="Li Y."/>
            <person name="Li Y."/>
            <person name="Wang S."/>
            <person name="Li R."/>
            <person name="Zhang H."/>
            <person name="Shen G."/>
            <person name="Guo B."/>
            <person name="Wei J."/>
            <person name="Xu J."/>
            <person name="St-Pierre B."/>
            <person name="Chen S."/>
            <person name="Sun C."/>
        </authorList>
    </citation>
    <scope>NUCLEOTIDE SEQUENCE [LARGE SCALE GENOMIC DNA]</scope>
</reference>
<sequence>MHMCLEIGNTLSLPVVENLGTKILSVYAHLVHHFIDELSPIIVLQPLVIGSSINQSMEDNDDGIEEGSEGEHNVEGKGSFGSDLEVIGVTPGTGLSQGKKRTGAALKGASS</sequence>
<dbReference type="Proteomes" id="UP001060085">
    <property type="component" value="Linkage Group LG01"/>
</dbReference>
<evidence type="ECO:0000313" key="2">
    <source>
        <dbReference type="Proteomes" id="UP001060085"/>
    </source>
</evidence>
<evidence type="ECO:0000313" key="1">
    <source>
        <dbReference type="EMBL" id="KAI5681418.1"/>
    </source>
</evidence>
<keyword evidence="2" id="KW-1185">Reference proteome</keyword>
<name>A0ACC0C9H1_CATRO</name>
<proteinExistence type="predicted"/>
<protein>
    <submittedName>
        <fullName evidence="1">Uncharacterized protein</fullName>
    </submittedName>
</protein>
<comment type="caution">
    <text evidence="1">The sequence shown here is derived from an EMBL/GenBank/DDBJ whole genome shotgun (WGS) entry which is preliminary data.</text>
</comment>
<accession>A0ACC0C9H1</accession>